<dbReference type="OrthoDB" id="504708at2759"/>
<dbReference type="PANTHER" id="PTHR45985:SF3">
    <property type="entry name" value="CHITIN DEACETYLASE-LIKE 4"/>
    <property type="match status" value="1"/>
</dbReference>
<keyword evidence="4" id="KW-1185">Reference proteome</keyword>
<evidence type="ECO:0000313" key="4">
    <source>
        <dbReference type="Proteomes" id="UP000053477"/>
    </source>
</evidence>
<keyword evidence="1" id="KW-0812">Transmembrane</keyword>
<reference evidence="3 4" key="1">
    <citation type="submission" date="2015-04" db="EMBL/GenBank/DDBJ databases">
        <title>Complete genome sequence of Schizopora paradoxa KUC8140, a cosmopolitan wood degrader in East Asia.</title>
        <authorList>
            <consortium name="DOE Joint Genome Institute"/>
            <person name="Min B."/>
            <person name="Park H."/>
            <person name="Jang Y."/>
            <person name="Kim J.-J."/>
            <person name="Kim K.H."/>
            <person name="Pangilinan J."/>
            <person name="Lipzen A."/>
            <person name="Riley R."/>
            <person name="Grigoriev I.V."/>
            <person name="Spatafora J.W."/>
            <person name="Choi I.-G."/>
        </authorList>
    </citation>
    <scope>NUCLEOTIDE SEQUENCE [LARGE SCALE GENOMIC DNA]</scope>
    <source>
        <strain evidence="3 4">KUC8140</strain>
    </source>
</reference>
<feature type="transmembrane region" description="Helical" evidence="1">
    <location>
        <begin position="497"/>
        <end position="517"/>
    </location>
</feature>
<gene>
    <name evidence="3" type="ORF">SCHPADRAFT_902757</name>
</gene>
<dbReference type="STRING" id="27342.A0A0H2RZY2"/>
<keyword evidence="2" id="KW-0732">Signal</keyword>
<dbReference type="AlphaFoldDB" id="A0A0H2RZY2"/>
<evidence type="ECO:0000256" key="2">
    <source>
        <dbReference type="SAM" id="SignalP"/>
    </source>
</evidence>
<keyword evidence="1" id="KW-1133">Transmembrane helix</keyword>
<organism evidence="3 4">
    <name type="scientific">Schizopora paradoxa</name>
    <dbReference type="NCBI Taxonomy" id="27342"/>
    <lineage>
        <taxon>Eukaryota</taxon>
        <taxon>Fungi</taxon>
        <taxon>Dikarya</taxon>
        <taxon>Basidiomycota</taxon>
        <taxon>Agaricomycotina</taxon>
        <taxon>Agaricomycetes</taxon>
        <taxon>Hymenochaetales</taxon>
        <taxon>Schizoporaceae</taxon>
        <taxon>Schizopora</taxon>
    </lineage>
</organism>
<dbReference type="Proteomes" id="UP000053477">
    <property type="component" value="Unassembled WGS sequence"/>
</dbReference>
<dbReference type="InterPro" id="IPR011330">
    <property type="entry name" value="Glyco_hydro/deAcase_b/a-brl"/>
</dbReference>
<dbReference type="EMBL" id="KQ085935">
    <property type="protein sequence ID" value="KLO15038.1"/>
    <property type="molecule type" value="Genomic_DNA"/>
</dbReference>
<dbReference type="PANTHER" id="PTHR45985">
    <property type="match status" value="1"/>
</dbReference>
<keyword evidence="1" id="KW-0472">Membrane</keyword>
<dbReference type="InParanoid" id="A0A0H2RZY2"/>
<accession>A0A0H2RZY2</accession>
<dbReference type="InterPro" id="IPR052740">
    <property type="entry name" value="CE4"/>
</dbReference>
<feature type="chain" id="PRO_5005202278" evidence="2">
    <location>
        <begin position="26"/>
        <end position="521"/>
    </location>
</feature>
<name>A0A0H2RZY2_9AGAM</name>
<dbReference type="CDD" id="cd10919">
    <property type="entry name" value="CE4_CDA_like"/>
    <property type="match status" value="1"/>
</dbReference>
<proteinExistence type="predicted"/>
<evidence type="ECO:0000313" key="3">
    <source>
        <dbReference type="EMBL" id="KLO15038.1"/>
    </source>
</evidence>
<feature type="signal peptide" evidence="2">
    <location>
        <begin position="1"/>
        <end position="25"/>
    </location>
</feature>
<dbReference type="Gene3D" id="3.20.20.370">
    <property type="entry name" value="Glycoside hydrolase/deacetylase"/>
    <property type="match status" value="1"/>
</dbReference>
<dbReference type="SUPFAM" id="SSF88713">
    <property type="entry name" value="Glycoside hydrolase/deacetylase"/>
    <property type="match status" value="1"/>
</dbReference>
<dbReference type="GO" id="GO:0005975">
    <property type="term" value="P:carbohydrate metabolic process"/>
    <property type="evidence" value="ECO:0007669"/>
    <property type="project" value="InterPro"/>
</dbReference>
<evidence type="ECO:0000256" key="1">
    <source>
        <dbReference type="SAM" id="Phobius"/>
    </source>
</evidence>
<protein>
    <submittedName>
        <fullName evidence="3">Uncharacterized protein</fullName>
    </submittedName>
</protein>
<sequence length="521" mass="55678">MLLSFSLQILALASTLLPALKFVVAQDGSISGPTTTPGGGNYTCDPSVCKLPDCNCASTSPPGGLNPSEVPMFVVFTADDAVQSYTINAVNQFLAQRVNPNGCTPKMTYFTSLNYTNYTLVTDWYVAGNEIADHTMTHVGTPPADEINGNLIALNALAGIPLSDISGFRAPYLDFSGDTLKLLNEAGFSYDSSSAASIPANETGTDAYWPYTLDYGMANNCLASPGVCNGEPKLPGFWEIPMYAFFDELGINGPHLMDPWLDNPNGGSKPDDNATLAYMQNTFTVHYTGNRQPIGLYTHPIHVATDYPGVPAPTSTINMINAFLDWAQEQQDVWIVSNEQLLAWVQNPVPVSQLNDFEPLKCSTPQVDAKICNGMPGNEAGLLDHCDFADFPFFTCYGCPQTTPTPDEPNPPQTTAASHQTRFRLPANCSTAFWDPLGNQCLCTSSDCQFTDESRPIGPNGANLTGGGTGDAFYNQSAATQSFIAFNGDVPALPQGVIPAVVVGLAGTIFGMIGVYGRLVL</sequence>